<dbReference type="PIRSF" id="PIRSF001112">
    <property type="entry name" value="Epoxide_hydrolase"/>
    <property type="match status" value="1"/>
</dbReference>
<dbReference type="PRINTS" id="PR00412">
    <property type="entry name" value="EPOXHYDRLASE"/>
</dbReference>
<comment type="similarity">
    <text evidence="1">Belongs to the peptidase S33 family.</text>
</comment>
<keyword evidence="2 5" id="KW-0378">Hydrolase</keyword>
<dbReference type="InterPro" id="IPR016292">
    <property type="entry name" value="Epoxide_hydrolase"/>
</dbReference>
<sequence>MVSSAAAPAATDPTVLDDLRSRLRRTRRIAAVGDGWELGTDPDHLTGLLADWAEFDWPTIERGLLDRPWVRGAGAGVRALHHRAGGAGERPAVVLLHGWPDSFLRFDRVVPLLVGDGVDVVVPCLPGYPYSESAGMSGAAMAEPIAAVMAELGYRRYVVSGGDIGTQVAESLARRYPDRVSALHLTDIPWRPLLAVDRDDRTPDEQHYLDRVSRFKDAEGAYAAEQATKPDTLAVGLGDSPAGLAAWIIEKLRTWSDCGGEVEAAFPRPDLLTWLTLYWVTGAIGTSFTPYARRGTPAAGRVTVPLVATVFPGDLYPATRRAAERFFDVRDWQEPGRGGHFGAWECPEAFAAGVRSAIEAGA</sequence>
<evidence type="ECO:0000256" key="3">
    <source>
        <dbReference type="PIRSR" id="PIRSR001112-1"/>
    </source>
</evidence>
<feature type="active site" description="Proton donor" evidence="3">
    <location>
        <position position="291"/>
    </location>
</feature>
<dbReference type="Gene3D" id="3.40.50.1820">
    <property type="entry name" value="alpha/beta hydrolase"/>
    <property type="match status" value="1"/>
</dbReference>
<protein>
    <submittedName>
        <fullName evidence="5">Epoxide hydrolase</fullName>
    </submittedName>
</protein>
<evidence type="ECO:0000256" key="2">
    <source>
        <dbReference type="ARBA" id="ARBA00022801"/>
    </source>
</evidence>
<evidence type="ECO:0000313" key="5">
    <source>
        <dbReference type="EMBL" id="TKV58522.1"/>
    </source>
</evidence>
<dbReference type="SUPFAM" id="SSF53474">
    <property type="entry name" value="alpha/beta-Hydrolases"/>
    <property type="match status" value="1"/>
</dbReference>
<dbReference type="EMBL" id="SZZH01000003">
    <property type="protein sequence ID" value="TKV58522.1"/>
    <property type="molecule type" value="Genomic_DNA"/>
</dbReference>
<comment type="caution">
    <text evidence="5">The sequence shown here is derived from an EMBL/GenBank/DDBJ whole genome shotgun (WGS) entry which is preliminary data.</text>
</comment>
<dbReference type="InterPro" id="IPR029058">
    <property type="entry name" value="AB_hydrolase_fold"/>
</dbReference>
<evidence type="ECO:0000256" key="1">
    <source>
        <dbReference type="ARBA" id="ARBA00010088"/>
    </source>
</evidence>
<keyword evidence="6" id="KW-1185">Reference proteome</keyword>
<proteinExistence type="inferred from homology"/>
<reference evidence="5 6" key="1">
    <citation type="submission" date="2019-05" db="EMBL/GenBank/DDBJ databases">
        <title>Nakamurella sp. N5BH11, whole genome shotgun sequence.</title>
        <authorList>
            <person name="Tuo L."/>
        </authorList>
    </citation>
    <scope>NUCLEOTIDE SEQUENCE [LARGE SCALE GENOMIC DNA]</scope>
    <source>
        <strain evidence="5 6">N5BH11</strain>
    </source>
</reference>
<dbReference type="GO" id="GO:0004301">
    <property type="term" value="F:epoxide hydrolase activity"/>
    <property type="evidence" value="ECO:0007669"/>
    <property type="project" value="TreeGrafter"/>
</dbReference>
<dbReference type="PANTHER" id="PTHR21661:SF35">
    <property type="entry name" value="EPOXIDE HYDROLASE"/>
    <property type="match status" value="1"/>
</dbReference>
<dbReference type="InterPro" id="IPR000639">
    <property type="entry name" value="Epox_hydrolase-like"/>
</dbReference>
<evidence type="ECO:0000313" key="6">
    <source>
        <dbReference type="Proteomes" id="UP000306985"/>
    </source>
</evidence>
<dbReference type="Proteomes" id="UP000306985">
    <property type="component" value="Unassembled WGS sequence"/>
</dbReference>
<dbReference type="PANTHER" id="PTHR21661">
    <property type="entry name" value="EPOXIDE HYDROLASE 1-RELATED"/>
    <property type="match status" value="1"/>
</dbReference>
<dbReference type="OrthoDB" id="27092at2"/>
<feature type="active site" description="Nucleophile" evidence="3">
    <location>
        <position position="163"/>
    </location>
</feature>
<evidence type="ECO:0000259" key="4">
    <source>
        <dbReference type="Pfam" id="PF00561"/>
    </source>
</evidence>
<organism evidence="5 6">
    <name type="scientific">Nakamurella flava</name>
    <dbReference type="NCBI Taxonomy" id="2576308"/>
    <lineage>
        <taxon>Bacteria</taxon>
        <taxon>Bacillati</taxon>
        <taxon>Actinomycetota</taxon>
        <taxon>Actinomycetes</taxon>
        <taxon>Nakamurellales</taxon>
        <taxon>Nakamurellaceae</taxon>
        <taxon>Nakamurella</taxon>
    </lineage>
</organism>
<gene>
    <name evidence="5" type="ORF">FDO65_13300</name>
</gene>
<name>A0A4U6QET1_9ACTN</name>
<dbReference type="AlphaFoldDB" id="A0A4U6QET1"/>
<feature type="domain" description="AB hydrolase-1" evidence="4">
    <location>
        <begin position="91"/>
        <end position="190"/>
    </location>
</feature>
<dbReference type="Pfam" id="PF00561">
    <property type="entry name" value="Abhydrolase_1"/>
    <property type="match status" value="1"/>
</dbReference>
<dbReference type="InterPro" id="IPR000073">
    <property type="entry name" value="AB_hydrolase_1"/>
</dbReference>
<accession>A0A4U6QET1</accession>
<feature type="active site" description="Proton acceptor" evidence="3">
    <location>
        <position position="340"/>
    </location>
</feature>
<dbReference type="GO" id="GO:0097176">
    <property type="term" value="P:epoxide metabolic process"/>
    <property type="evidence" value="ECO:0007669"/>
    <property type="project" value="TreeGrafter"/>
</dbReference>